<accession>A0ABU5L911</accession>
<dbReference type="InterPro" id="IPR006885">
    <property type="entry name" value="NADH_UbQ_FeS_4_mit-like"/>
</dbReference>
<protein>
    <submittedName>
        <fullName evidence="7">NADH-ubiquinone oxidoreductase subunit domain protein</fullName>
    </submittedName>
</protein>
<evidence type="ECO:0000256" key="3">
    <source>
        <dbReference type="ARBA" id="ARBA00022660"/>
    </source>
</evidence>
<dbReference type="EMBL" id="JARGYT010000044">
    <property type="protein sequence ID" value="MDZ5762395.1"/>
    <property type="molecule type" value="Genomic_DNA"/>
</dbReference>
<evidence type="ECO:0000313" key="8">
    <source>
        <dbReference type="Proteomes" id="UP001293791"/>
    </source>
</evidence>
<proteinExistence type="predicted"/>
<comment type="caution">
    <text evidence="7">The sequence shown here is derived from an EMBL/GenBank/DDBJ whole genome shotgun (WGS) entry which is preliminary data.</text>
</comment>
<keyword evidence="5" id="KW-0249">Electron transport</keyword>
<dbReference type="InterPro" id="IPR038532">
    <property type="entry name" value="NDUFS4-like_sf"/>
</dbReference>
<comment type="subcellular location">
    <subcellularLocation>
        <location evidence="1">Membrane</location>
    </subcellularLocation>
</comment>
<dbReference type="RefSeq" id="WP_410519699.1">
    <property type="nucleotide sequence ID" value="NZ_JARGYT010000044.1"/>
</dbReference>
<organism evidence="7 8">
    <name type="scientific">Candidatus Cyrtobacter comes</name>
    <dbReference type="NCBI Taxonomy" id="675776"/>
    <lineage>
        <taxon>Bacteria</taxon>
        <taxon>Pseudomonadati</taxon>
        <taxon>Pseudomonadota</taxon>
        <taxon>Alphaproteobacteria</taxon>
        <taxon>Rickettsiales</taxon>
        <taxon>Candidatus Midichloriaceae</taxon>
        <taxon>Candidatus Cyrtobacter</taxon>
    </lineage>
</organism>
<dbReference type="Pfam" id="PF04800">
    <property type="entry name" value="NDUS4"/>
    <property type="match status" value="1"/>
</dbReference>
<evidence type="ECO:0000256" key="5">
    <source>
        <dbReference type="ARBA" id="ARBA00022982"/>
    </source>
</evidence>
<sequence>MVAKIYIAARSAMQSAQKKNWILEYTQSKPFYIDPTMGWAGSSDVQQHIRLDI</sequence>
<name>A0ABU5L911_9RICK</name>
<keyword evidence="8" id="KW-1185">Reference proteome</keyword>
<evidence type="ECO:0000313" key="7">
    <source>
        <dbReference type="EMBL" id="MDZ5762395.1"/>
    </source>
</evidence>
<evidence type="ECO:0000256" key="2">
    <source>
        <dbReference type="ARBA" id="ARBA00022448"/>
    </source>
</evidence>
<dbReference type="Proteomes" id="UP001293791">
    <property type="component" value="Unassembled WGS sequence"/>
</dbReference>
<dbReference type="Gene3D" id="3.30.160.190">
    <property type="entry name" value="atu1810 like domain"/>
    <property type="match status" value="1"/>
</dbReference>
<evidence type="ECO:0000256" key="1">
    <source>
        <dbReference type="ARBA" id="ARBA00004370"/>
    </source>
</evidence>
<keyword evidence="2" id="KW-0813">Transport</keyword>
<keyword evidence="4" id="KW-0809">Transit peptide</keyword>
<gene>
    <name evidence="7" type="ORF">Cyrtocomes_00775</name>
</gene>
<keyword evidence="6" id="KW-0472">Membrane</keyword>
<evidence type="ECO:0000256" key="4">
    <source>
        <dbReference type="ARBA" id="ARBA00022946"/>
    </source>
</evidence>
<evidence type="ECO:0000256" key="6">
    <source>
        <dbReference type="ARBA" id="ARBA00023136"/>
    </source>
</evidence>
<keyword evidence="3" id="KW-0679">Respiratory chain</keyword>
<reference evidence="7 8" key="1">
    <citation type="submission" date="2023-02" db="EMBL/GenBank/DDBJ databases">
        <title>Host association and intracellularity evolved multiple times independently in the Rickettsiales.</title>
        <authorList>
            <person name="Castelli M."/>
            <person name="Nardi T."/>
            <person name="Gammuto L."/>
            <person name="Bellinzona G."/>
            <person name="Sabaneyeva E."/>
            <person name="Potekhin A."/>
            <person name="Serra V."/>
            <person name="Petroni G."/>
            <person name="Sassera D."/>
        </authorList>
    </citation>
    <scope>NUCLEOTIDE SEQUENCE [LARGE SCALE GENOMIC DNA]</scope>
    <source>
        <strain evidence="7 8">BOD18</strain>
    </source>
</reference>